<protein>
    <submittedName>
        <fullName evidence="6">Putative transcriptional regulator</fullName>
    </submittedName>
</protein>
<keyword evidence="2" id="KW-0805">Transcription regulation</keyword>
<comment type="similarity">
    <text evidence="1">Belongs to the BlaI transcriptional regulatory family.</text>
</comment>
<evidence type="ECO:0000256" key="4">
    <source>
        <dbReference type="ARBA" id="ARBA00023163"/>
    </source>
</evidence>
<evidence type="ECO:0000256" key="3">
    <source>
        <dbReference type="ARBA" id="ARBA00023125"/>
    </source>
</evidence>
<dbReference type="GO" id="GO:0003677">
    <property type="term" value="F:DNA binding"/>
    <property type="evidence" value="ECO:0007669"/>
    <property type="project" value="UniProtKB-KW"/>
</dbReference>
<dbReference type="AlphaFoldDB" id="A0A3N2BC75"/>
<proteinExistence type="inferred from homology"/>
<accession>A0A3N2BC75</accession>
<dbReference type="OrthoDB" id="9813987at2"/>
<dbReference type="Proteomes" id="UP000280668">
    <property type="component" value="Unassembled WGS sequence"/>
</dbReference>
<dbReference type="InterPro" id="IPR036388">
    <property type="entry name" value="WH-like_DNA-bd_sf"/>
</dbReference>
<name>A0A3N2BC75_9MICO</name>
<evidence type="ECO:0000313" key="7">
    <source>
        <dbReference type="Proteomes" id="UP000280668"/>
    </source>
</evidence>
<sequence>MAMGNLETEVMAYLWAAKNPATVREVHDALTTDRNLAYTTVMTVMDRLAKKGVVVQEKAGRAYLYSPTKSREESVAELMLDALGATPDPGARVAALQHFVGQVGPAEAEAIRQALSAEAQPADGGAPAPSADPAGPAGTENS</sequence>
<comment type="caution">
    <text evidence="6">The sequence shown here is derived from an EMBL/GenBank/DDBJ whole genome shotgun (WGS) entry which is preliminary data.</text>
</comment>
<dbReference type="GO" id="GO:0045892">
    <property type="term" value="P:negative regulation of DNA-templated transcription"/>
    <property type="evidence" value="ECO:0007669"/>
    <property type="project" value="InterPro"/>
</dbReference>
<dbReference type="InterPro" id="IPR036390">
    <property type="entry name" value="WH_DNA-bd_sf"/>
</dbReference>
<dbReference type="Gene3D" id="1.10.10.10">
    <property type="entry name" value="Winged helix-like DNA-binding domain superfamily/Winged helix DNA-binding domain"/>
    <property type="match status" value="1"/>
</dbReference>
<evidence type="ECO:0000256" key="5">
    <source>
        <dbReference type="SAM" id="MobiDB-lite"/>
    </source>
</evidence>
<reference evidence="6 7" key="1">
    <citation type="submission" date="2018-11" db="EMBL/GenBank/DDBJ databases">
        <title>Sequencing the genomes of 1000 actinobacteria strains.</title>
        <authorList>
            <person name="Klenk H.-P."/>
        </authorList>
    </citation>
    <scope>NUCLEOTIDE SEQUENCE [LARGE SCALE GENOMIC DNA]</scope>
    <source>
        <strain evidence="6 7">DSM 11294</strain>
    </source>
</reference>
<evidence type="ECO:0000256" key="2">
    <source>
        <dbReference type="ARBA" id="ARBA00023015"/>
    </source>
</evidence>
<dbReference type="Gene3D" id="6.10.140.850">
    <property type="match status" value="1"/>
</dbReference>
<dbReference type="InterPro" id="IPR005650">
    <property type="entry name" value="BlaI_family"/>
</dbReference>
<dbReference type="RefSeq" id="WP_123303347.1">
    <property type="nucleotide sequence ID" value="NZ_RKHK01000001.1"/>
</dbReference>
<dbReference type="SUPFAM" id="SSF46785">
    <property type="entry name" value="Winged helix' DNA-binding domain"/>
    <property type="match status" value="1"/>
</dbReference>
<feature type="region of interest" description="Disordered" evidence="5">
    <location>
        <begin position="113"/>
        <end position="142"/>
    </location>
</feature>
<evidence type="ECO:0000313" key="6">
    <source>
        <dbReference type="EMBL" id="ROR72835.1"/>
    </source>
</evidence>
<organism evidence="6 7">
    <name type="scientific">Bogoriella caseilytica</name>
    <dbReference type="NCBI Taxonomy" id="56055"/>
    <lineage>
        <taxon>Bacteria</taxon>
        <taxon>Bacillati</taxon>
        <taxon>Actinomycetota</taxon>
        <taxon>Actinomycetes</taxon>
        <taxon>Micrococcales</taxon>
        <taxon>Bogoriellaceae</taxon>
        <taxon>Bogoriella</taxon>
    </lineage>
</organism>
<keyword evidence="4" id="KW-0804">Transcription</keyword>
<gene>
    <name evidence="6" type="ORF">EDD31_1195</name>
</gene>
<dbReference type="Pfam" id="PF03965">
    <property type="entry name" value="Penicillinase_R"/>
    <property type="match status" value="1"/>
</dbReference>
<feature type="compositionally biased region" description="Low complexity" evidence="5">
    <location>
        <begin position="117"/>
        <end position="142"/>
    </location>
</feature>
<evidence type="ECO:0000256" key="1">
    <source>
        <dbReference type="ARBA" id="ARBA00011046"/>
    </source>
</evidence>
<keyword evidence="3" id="KW-0238">DNA-binding</keyword>
<keyword evidence="7" id="KW-1185">Reference proteome</keyword>
<dbReference type="EMBL" id="RKHK01000001">
    <property type="protein sequence ID" value="ROR72835.1"/>
    <property type="molecule type" value="Genomic_DNA"/>
</dbReference>